<proteinExistence type="predicted"/>
<evidence type="ECO:0000313" key="1">
    <source>
        <dbReference type="EMBL" id="KGJ86419.1"/>
    </source>
</evidence>
<name>A0A099K6I1_COLPS</name>
<accession>A0A099K6I1</accession>
<protein>
    <submittedName>
        <fullName evidence="1">Uncharacterized protein</fullName>
    </submittedName>
</protein>
<dbReference type="Proteomes" id="UP000029843">
    <property type="component" value="Unassembled WGS sequence"/>
</dbReference>
<dbReference type="EMBL" id="JQED01000057">
    <property type="protein sequence ID" value="KGJ86419.1"/>
    <property type="molecule type" value="Genomic_DNA"/>
</dbReference>
<reference evidence="1 2" key="1">
    <citation type="submission" date="2014-08" db="EMBL/GenBank/DDBJ databases">
        <title>Genomic and Phenotypic Diversity of Colwellia psychrerythraea strains from Disparate Marine Basins.</title>
        <authorList>
            <person name="Techtmann S.M."/>
            <person name="Stelling S.C."/>
            <person name="Utturkar S.M."/>
            <person name="Alshibli N."/>
            <person name="Harris A."/>
            <person name="Brown S.D."/>
            <person name="Hazen T.C."/>
        </authorList>
    </citation>
    <scope>NUCLEOTIDE SEQUENCE [LARGE SCALE GENOMIC DNA]</scope>
    <source>
        <strain evidence="1 2">ND2E</strain>
    </source>
</reference>
<dbReference type="InterPro" id="IPR058059">
    <property type="entry name" value="PA3496-like"/>
</dbReference>
<sequence>MSKPTDEQKQSITMIFAKKTHKVTRDRSDMAAVARRRRIEALEEQKRLDADFAF</sequence>
<organism evidence="1 2">
    <name type="scientific">Colwellia psychrerythraea</name>
    <name type="common">Vibrio psychroerythus</name>
    <dbReference type="NCBI Taxonomy" id="28229"/>
    <lineage>
        <taxon>Bacteria</taxon>
        <taxon>Pseudomonadati</taxon>
        <taxon>Pseudomonadota</taxon>
        <taxon>Gammaproteobacteria</taxon>
        <taxon>Alteromonadales</taxon>
        <taxon>Colwelliaceae</taxon>
        <taxon>Colwellia</taxon>
    </lineage>
</organism>
<dbReference type="RefSeq" id="WP_190277878.1">
    <property type="nucleotide sequence ID" value="NZ_JQED01000057.1"/>
</dbReference>
<gene>
    <name evidence="1" type="ORF">ND2E_0985</name>
</gene>
<evidence type="ECO:0000313" key="2">
    <source>
        <dbReference type="Proteomes" id="UP000029843"/>
    </source>
</evidence>
<comment type="caution">
    <text evidence="1">The sequence shown here is derived from an EMBL/GenBank/DDBJ whole genome shotgun (WGS) entry which is preliminary data.</text>
</comment>
<dbReference type="AlphaFoldDB" id="A0A099K6I1"/>
<dbReference type="PATRIC" id="fig|28229.4.peg.4478"/>
<dbReference type="NCBIfam" id="NF046101">
    <property type="entry name" value="PA3496_fam"/>
    <property type="match status" value="1"/>
</dbReference>